<evidence type="ECO:0000313" key="1">
    <source>
        <dbReference type="EMBL" id="RNA45231.1"/>
    </source>
</evidence>
<accession>A0A3M7TDV7</accession>
<dbReference type="OrthoDB" id="10337642at2759"/>
<sequence>MADKADIVDKSPIFDHNGFVKRGLIGERCLTDSNCRSSEYCNHNFLNPFGECVQGDIEGKSCIMDRYCASKKCSFFKCKKQILVKDGPCKRSADCLDSQFCDDIEGRDLRQCFDRKCTGSCRKDSQCMSDKCHFFTCTRDTKRC</sequence>
<gene>
    <name evidence="1" type="ORF">BpHYR1_053800</name>
</gene>
<evidence type="ECO:0000313" key="2">
    <source>
        <dbReference type="Proteomes" id="UP000276133"/>
    </source>
</evidence>
<dbReference type="Proteomes" id="UP000276133">
    <property type="component" value="Unassembled WGS sequence"/>
</dbReference>
<reference evidence="1 2" key="1">
    <citation type="journal article" date="2018" name="Sci. Rep.">
        <title>Genomic signatures of local adaptation to the degree of environmental predictability in rotifers.</title>
        <authorList>
            <person name="Franch-Gras L."/>
            <person name="Hahn C."/>
            <person name="Garcia-Roger E.M."/>
            <person name="Carmona M.J."/>
            <person name="Serra M."/>
            <person name="Gomez A."/>
        </authorList>
    </citation>
    <scope>NUCLEOTIDE SEQUENCE [LARGE SCALE GENOMIC DNA]</scope>
    <source>
        <strain evidence="1">HYR1</strain>
    </source>
</reference>
<dbReference type="AlphaFoldDB" id="A0A3M7TDV7"/>
<dbReference type="EMBL" id="REGN01000004">
    <property type="protein sequence ID" value="RNA45231.1"/>
    <property type="molecule type" value="Genomic_DNA"/>
</dbReference>
<proteinExistence type="predicted"/>
<name>A0A3M7TDV7_BRAPC</name>
<comment type="caution">
    <text evidence="1">The sequence shown here is derived from an EMBL/GenBank/DDBJ whole genome shotgun (WGS) entry which is preliminary data.</text>
</comment>
<protein>
    <submittedName>
        <fullName evidence="1">Uncharacterized protein</fullName>
    </submittedName>
</protein>
<keyword evidence="2" id="KW-1185">Reference proteome</keyword>
<organism evidence="1 2">
    <name type="scientific">Brachionus plicatilis</name>
    <name type="common">Marine rotifer</name>
    <name type="synonym">Brachionus muelleri</name>
    <dbReference type="NCBI Taxonomy" id="10195"/>
    <lineage>
        <taxon>Eukaryota</taxon>
        <taxon>Metazoa</taxon>
        <taxon>Spiralia</taxon>
        <taxon>Gnathifera</taxon>
        <taxon>Rotifera</taxon>
        <taxon>Eurotatoria</taxon>
        <taxon>Monogononta</taxon>
        <taxon>Pseudotrocha</taxon>
        <taxon>Ploima</taxon>
        <taxon>Brachionidae</taxon>
        <taxon>Brachionus</taxon>
    </lineage>
</organism>